<evidence type="ECO:0000313" key="2">
    <source>
        <dbReference type="EMBL" id="MPM07588.1"/>
    </source>
</evidence>
<organism evidence="2">
    <name type="scientific">bioreactor metagenome</name>
    <dbReference type="NCBI Taxonomy" id="1076179"/>
    <lineage>
        <taxon>unclassified sequences</taxon>
        <taxon>metagenomes</taxon>
        <taxon>ecological metagenomes</taxon>
    </lineage>
</organism>
<gene>
    <name evidence="2" type="ORF">SDC9_53894</name>
</gene>
<protein>
    <submittedName>
        <fullName evidence="2">Uncharacterized protein</fullName>
    </submittedName>
</protein>
<keyword evidence="1" id="KW-0472">Membrane</keyword>
<reference evidence="2" key="1">
    <citation type="submission" date="2019-08" db="EMBL/GenBank/DDBJ databases">
        <authorList>
            <person name="Kucharzyk K."/>
            <person name="Murdoch R.W."/>
            <person name="Higgins S."/>
            <person name="Loffler F."/>
        </authorList>
    </citation>
    <scope>NUCLEOTIDE SEQUENCE</scope>
</reference>
<feature type="transmembrane region" description="Helical" evidence="1">
    <location>
        <begin position="51"/>
        <end position="70"/>
    </location>
</feature>
<keyword evidence="1" id="KW-0812">Transmembrane</keyword>
<dbReference type="AlphaFoldDB" id="A0A644WVR7"/>
<name>A0A644WVR7_9ZZZZ</name>
<sequence length="80" mass="8425">MKRIAGITCLAAGIGLLAWMGFDYFFLAWLLGTHVFPEAGILPWVRGFGSALVSIPGGIAIGLITAGVFLKTGRSDKEAD</sequence>
<dbReference type="EMBL" id="VSSQ01001353">
    <property type="protein sequence ID" value="MPM07588.1"/>
    <property type="molecule type" value="Genomic_DNA"/>
</dbReference>
<evidence type="ECO:0000256" key="1">
    <source>
        <dbReference type="SAM" id="Phobius"/>
    </source>
</evidence>
<keyword evidence="1" id="KW-1133">Transmembrane helix</keyword>
<comment type="caution">
    <text evidence="2">The sequence shown here is derived from an EMBL/GenBank/DDBJ whole genome shotgun (WGS) entry which is preliminary data.</text>
</comment>
<feature type="transmembrane region" description="Helical" evidence="1">
    <location>
        <begin position="7"/>
        <end position="31"/>
    </location>
</feature>
<accession>A0A644WVR7</accession>
<proteinExistence type="predicted"/>